<protein>
    <submittedName>
        <fullName evidence="1">Uncharacterized protein</fullName>
    </submittedName>
</protein>
<evidence type="ECO:0000313" key="2">
    <source>
        <dbReference type="Proteomes" id="UP000830768"/>
    </source>
</evidence>
<keyword evidence="2" id="KW-1185">Reference proteome</keyword>
<accession>A0ACD3ZKZ9</accession>
<gene>
    <name evidence="1" type="ORF">LCI18_012811</name>
</gene>
<sequence>MTPKGACDSCRQRKIKCDRSSPICSPCRSSGLLCTYCMSRRKRGPKPKSRSNRAVTPERGPRLPTSHDHEPRGISNSPCDAAPIHEIGPETQPGGIISPSPLAVCYRDLVSYCAREGYTPEQSVERCINLYMQFVFPLLPIICESTLRSQATLKLPSFINGILSPLSALTPDMIAAIRTYSLTASLCAVVAHLRPCEVYPEHDTGGSLFLASSQAMLQPYAGYDISYPTSASLSIRIFQASCYQMMGNSCLAWHTMDEATRLAQQMRLHDEHSYDGLDPVEAKLRRNAFWFLYSADRSNSVLNGRKQALGEFNLPGSLTTTFSPDDCPQLLDQVRPENGGHFEENLMTGFQRHGDVWRLGFSVLFDLDLFLVTSSRTTGDTGLDDTQMRSLTESYLDFSSVLDDLPEFLQSPETICETDNGHEKHQRRAFWIQRANITLSYHYLRMAILNRFLSANLLGVLGLNDGQTAIDLRKIEIAHELLILIASVPLDALKANGEPFVGRPVPKEVTALARPASTGKRQYVEFAGRGVIIKPVELEASSDTLVQALSGMDVVISCMTLLQLREEMALIAGANAAGVGRYVPSFFGPCCPPRGVMLVREMKEDILDHIKSLYLPYTAIDVGWWYQLSLPALPSGKIGIKAEYSTTEIIGNGNTPWALIDNRDIGKYVARIIADPRTLNKTVFGYGEVHTQNELWETLERVSGESIPREYLSKEDLLKTITDGQAAIAEQHLDPGVMLSLGMAQYKNLLGIRGDNTPEHARYLGYLDVKELYPDLIVTPFKEFVDDAFCGRVKTVYS</sequence>
<name>A0ACD3ZKZ9_FUSSC</name>
<reference evidence="1" key="1">
    <citation type="submission" date="2021-11" db="EMBL/GenBank/DDBJ databases">
        <title>Fusarium solani-melongenae Genome sequencing and assembly.</title>
        <authorList>
            <person name="Xie S."/>
            <person name="Huang L."/>
            <person name="Zhang X."/>
        </authorList>
    </citation>
    <scope>NUCLEOTIDE SEQUENCE</scope>
    <source>
        <strain evidence="1">CRI 24-3</strain>
    </source>
</reference>
<proteinExistence type="predicted"/>
<dbReference type="Proteomes" id="UP000830768">
    <property type="component" value="Chromosome 11"/>
</dbReference>
<evidence type="ECO:0000313" key="1">
    <source>
        <dbReference type="EMBL" id="UPL01877.1"/>
    </source>
</evidence>
<dbReference type="EMBL" id="CP090039">
    <property type="protein sequence ID" value="UPL01877.1"/>
    <property type="molecule type" value="Genomic_DNA"/>
</dbReference>
<organism evidence="1 2">
    <name type="scientific">Fusarium solani subsp. cucurbitae</name>
    <name type="common">Neocosmosporum cucurbitae</name>
    <dbReference type="NCBI Taxonomy" id="2747967"/>
    <lineage>
        <taxon>Eukaryota</taxon>
        <taxon>Fungi</taxon>
        <taxon>Dikarya</taxon>
        <taxon>Ascomycota</taxon>
        <taxon>Pezizomycotina</taxon>
        <taxon>Sordariomycetes</taxon>
        <taxon>Hypocreomycetidae</taxon>
        <taxon>Hypocreales</taxon>
        <taxon>Nectriaceae</taxon>
        <taxon>Fusarium</taxon>
        <taxon>Fusarium solani species complex</taxon>
    </lineage>
</organism>